<evidence type="ECO:0000313" key="16">
    <source>
        <dbReference type="EnsemblMetazoa" id="AAEL017215-PB"/>
    </source>
</evidence>
<comment type="similarity">
    <text evidence="5 15">Belongs to the cytochrome P450 family.</text>
</comment>
<dbReference type="InterPro" id="IPR036396">
    <property type="entry name" value="Cyt_P450_sf"/>
</dbReference>
<dbReference type="GO" id="GO:0016705">
    <property type="term" value="F:oxidoreductase activity, acting on paired donors, with incorporation or reduction of molecular oxygen"/>
    <property type="evidence" value="ECO:0007669"/>
    <property type="project" value="InterPro"/>
</dbReference>
<evidence type="ECO:0000256" key="11">
    <source>
        <dbReference type="ARBA" id="ARBA00023004"/>
    </source>
</evidence>
<dbReference type="GO" id="GO:0005789">
    <property type="term" value="C:endoplasmic reticulum membrane"/>
    <property type="evidence" value="ECO:0007669"/>
    <property type="project" value="UniProtKB-SubCell"/>
</dbReference>
<evidence type="ECO:0000256" key="2">
    <source>
        <dbReference type="ARBA" id="ARBA00003690"/>
    </source>
</evidence>
<comment type="subcellular location">
    <subcellularLocation>
        <location evidence="4">Endoplasmic reticulum membrane</location>
        <topology evidence="4">Peripheral membrane protein</topology>
    </subcellularLocation>
    <subcellularLocation>
        <location evidence="3">Microsome membrane</location>
        <topology evidence="3">Peripheral membrane protein</topology>
    </subcellularLocation>
</comment>
<dbReference type="InterPro" id="IPR002401">
    <property type="entry name" value="Cyt_P450_E_grp-I"/>
</dbReference>
<evidence type="ECO:0000256" key="5">
    <source>
        <dbReference type="ARBA" id="ARBA00010617"/>
    </source>
</evidence>
<dbReference type="Proteomes" id="UP000008820">
    <property type="component" value="Chromosome 3"/>
</dbReference>
<dbReference type="Pfam" id="PF00067">
    <property type="entry name" value="p450"/>
    <property type="match status" value="1"/>
</dbReference>
<evidence type="ECO:0000256" key="8">
    <source>
        <dbReference type="ARBA" id="ARBA00022824"/>
    </source>
</evidence>
<evidence type="ECO:0000256" key="3">
    <source>
        <dbReference type="ARBA" id="ARBA00004174"/>
    </source>
</evidence>
<dbReference type="PANTHER" id="PTHR24291:SF189">
    <property type="entry name" value="CYTOCHROME P450 4C3-RELATED"/>
    <property type="match status" value="1"/>
</dbReference>
<keyword evidence="9" id="KW-0492">Microsome</keyword>
<evidence type="ECO:0000256" key="1">
    <source>
        <dbReference type="ARBA" id="ARBA00001971"/>
    </source>
</evidence>
<dbReference type="SUPFAM" id="SSF48264">
    <property type="entry name" value="Cytochrome P450"/>
    <property type="match status" value="1"/>
</dbReference>
<reference evidence="16 17" key="1">
    <citation type="submission" date="2017-06" db="EMBL/GenBank/DDBJ databases">
        <title>Aedes aegypti genome working group (AGWG) sequencing and assembly.</title>
        <authorList>
            <consortium name="Aedes aegypti Genome Working Group (AGWG)"/>
            <person name="Matthews B.J."/>
        </authorList>
    </citation>
    <scope>NUCLEOTIDE SEQUENCE [LARGE SCALE GENOMIC DNA]</scope>
    <source>
        <strain evidence="16 17">LVP_AGWG</strain>
    </source>
</reference>
<evidence type="ECO:0000256" key="15">
    <source>
        <dbReference type="RuleBase" id="RU000461"/>
    </source>
</evidence>
<evidence type="ECO:0000256" key="14">
    <source>
        <dbReference type="PIRSR" id="PIRSR602401-1"/>
    </source>
</evidence>
<evidence type="ECO:0000256" key="12">
    <source>
        <dbReference type="ARBA" id="ARBA00023033"/>
    </source>
</evidence>
<organism evidence="16 17">
    <name type="scientific">Aedes aegypti</name>
    <name type="common">Yellowfever mosquito</name>
    <name type="synonym">Culex aegypti</name>
    <dbReference type="NCBI Taxonomy" id="7159"/>
    <lineage>
        <taxon>Eukaryota</taxon>
        <taxon>Metazoa</taxon>
        <taxon>Ecdysozoa</taxon>
        <taxon>Arthropoda</taxon>
        <taxon>Hexapoda</taxon>
        <taxon>Insecta</taxon>
        <taxon>Pterygota</taxon>
        <taxon>Neoptera</taxon>
        <taxon>Endopterygota</taxon>
        <taxon>Diptera</taxon>
        <taxon>Nematocera</taxon>
        <taxon>Culicoidea</taxon>
        <taxon>Culicidae</taxon>
        <taxon>Culicinae</taxon>
        <taxon>Aedini</taxon>
        <taxon>Aedes</taxon>
        <taxon>Stegomyia</taxon>
    </lineage>
</organism>
<evidence type="ECO:0000256" key="6">
    <source>
        <dbReference type="ARBA" id="ARBA00022617"/>
    </source>
</evidence>
<evidence type="ECO:0000256" key="10">
    <source>
        <dbReference type="ARBA" id="ARBA00023002"/>
    </source>
</evidence>
<reference evidence="16" key="2">
    <citation type="submission" date="2020-05" db="UniProtKB">
        <authorList>
            <consortium name="EnsemblMetazoa"/>
        </authorList>
    </citation>
    <scope>IDENTIFICATION</scope>
    <source>
        <strain evidence="16">LVP_AGWG</strain>
    </source>
</reference>
<evidence type="ECO:0000313" key="17">
    <source>
        <dbReference type="Proteomes" id="UP000008820"/>
    </source>
</evidence>
<protein>
    <submittedName>
        <fullName evidence="16">Uncharacterized protein</fullName>
    </submittedName>
</protein>
<dbReference type="EnsemblMetazoa" id="AAEL017215-RB">
    <property type="protein sequence ID" value="AAEL017215-PB"/>
    <property type="gene ID" value="AAEL017215"/>
</dbReference>
<keyword evidence="13" id="KW-0472">Membrane</keyword>
<dbReference type="GO" id="GO:0004497">
    <property type="term" value="F:monooxygenase activity"/>
    <property type="evidence" value="ECO:0007669"/>
    <property type="project" value="UniProtKB-KW"/>
</dbReference>
<evidence type="ECO:0000256" key="7">
    <source>
        <dbReference type="ARBA" id="ARBA00022723"/>
    </source>
</evidence>
<dbReference type="PRINTS" id="PR00463">
    <property type="entry name" value="EP450I"/>
</dbReference>
<keyword evidence="11 14" id="KW-0408">Iron</keyword>
<gene>
    <name evidence="16" type="primary">23687635</name>
</gene>
<dbReference type="InterPro" id="IPR017972">
    <property type="entry name" value="Cyt_P450_CS"/>
</dbReference>
<dbReference type="InParanoid" id="A0A6I8TQV4"/>
<dbReference type="Gene3D" id="1.10.630.10">
    <property type="entry name" value="Cytochrome P450"/>
    <property type="match status" value="1"/>
</dbReference>
<dbReference type="OrthoDB" id="1470350at2759"/>
<evidence type="ECO:0000256" key="4">
    <source>
        <dbReference type="ARBA" id="ARBA00004406"/>
    </source>
</evidence>
<evidence type="ECO:0000256" key="13">
    <source>
        <dbReference type="ARBA" id="ARBA00023136"/>
    </source>
</evidence>
<keyword evidence="12 15" id="KW-0503">Monooxygenase</keyword>
<dbReference type="AlphaFoldDB" id="A0A6I8TQV4"/>
<dbReference type="PRINTS" id="PR00385">
    <property type="entry name" value="P450"/>
</dbReference>
<keyword evidence="8" id="KW-0256">Endoplasmic reticulum</keyword>
<comment type="cofactor">
    <cofactor evidence="1 14">
        <name>heme</name>
        <dbReference type="ChEBI" id="CHEBI:30413"/>
    </cofactor>
</comment>
<name>A0A6I8TQV4_AEDAE</name>
<dbReference type="CDD" id="cd11057">
    <property type="entry name" value="CYP313-like"/>
    <property type="match status" value="1"/>
</dbReference>
<accession>A0A6I8TQV4</accession>
<dbReference type="PANTHER" id="PTHR24291">
    <property type="entry name" value="CYTOCHROME P450 FAMILY 4"/>
    <property type="match status" value="1"/>
</dbReference>
<proteinExistence type="inferred from homology"/>
<keyword evidence="6 14" id="KW-0349">Heme</keyword>
<keyword evidence="10 15" id="KW-0560">Oxidoreductase</keyword>
<dbReference type="InterPro" id="IPR001128">
    <property type="entry name" value="Cyt_P450"/>
</dbReference>
<dbReference type="InterPro" id="IPR050196">
    <property type="entry name" value="Cytochrome_P450_Monoox"/>
</dbReference>
<comment type="function">
    <text evidence="2">May be involved in the metabolism of insect hormones and in the breakdown of synthetic insecticides.</text>
</comment>
<feature type="binding site" description="axial binding residue" evidence="14">
    <location>
        <position position="443"/>
    </location>
    <ligand>
        <name>heme</name>
        <dbReference type="ChEBI" id="CHEBI:30413"/>
    </ligand>
    <ligandPart>
        <name>Fe</name>
        <dbReference type="ChEBI" id="CHEBI:18248"/>
    </ligandPart>
</feature>
<sequence>MVLLLISFLIVLTLLKLVHRNNHRFAKDLPSVEPCYPLLGNALMFVGKSPEQKFENLARGFLQNDRLFKLWFGPKLTLGTSHPELVQKIVNHPDCIERPLFFYKQLRMTQGLLVARHGLWKQQRKALNSTFNLKILHSFIPIFEECSRKLVNRLQNHVGCSKPINLAQFVSQCTLEMVCGTTLGMEHLQQESGSRFLHHIERVMDIMGERILSIPMQITALYFFTPMFWQEMHSLKMNRQYAAEIIDEGRRKMKANEQSNTIDEDQDGYHKPQIFLDQILSANRAGKPFDDEEIQHNVRTMIAAGNDTSALAISHCCLWLAMYPEIQERVHSEIKVHFPYSDSEITPEGLKKLTYTEMCIKETLRLTGPAPNIARETLADVELDGLIVPKGTTIILSLYALHRRQDVWGPQADRFNPDNFDEDKCRTRPAGVFIPFSTGPRDCIGGRYAMISMKIMILYILRNFRLTTQLKPEQLRYKFGSTLKLACDHMIQLEKRVD</sequence>
<keyword evidence="7 14" id="KW-0479">Metal-binding</keyword>
<keyword evidence="17" id="KW-1185">Reference proteome</keyword>
<evidence type="ECO:0000256" key="9">
    <source>
        <dbReference type="ARBA" id="ARBA00022848"/>
    </source>
</evidence>
<dbReference type="PROSITE" id="PS00086">
    <property type="entry name" value="CYTOCHROME_P450"/>
    <property type="match status" value="1"/>
</dbReference>
<dbReference type="GO" id="GO:0005506">
    <property type="term" value="F:iron ion binding"/>
    <property type="evidence" value="ECO:0007669"/>
    <property type="project" value="InterPro"/>
</dbReference>
<dbReference type="GO" id="GO:0020037">
    <property type="term" value="F:heme binding"/>
    <property type="evidence" value="ECO:0007669"/>
    <property type="project" value="InterPro"/>
</dbReference>